<dbReference type="Gene3D" id="1.10.10.10">
    <property type="entry name" value="Winged helix-like DNA-binding domain superfamily/Winged helix DNA-binding domain"/>
    <property type="match status" value="1"/>
</dbReference>
<keyword evidence="4" id="KW-1185">Reference proteome</keyword>
<organism evidence="3 4">
    <name type="scientific">Halobellus rarus</name>
    <dbReference type="NCBI Taxonomy" id="1126237"/>
    <lineage>
        <taxon>Archaea</taxon>
        <taxon>Methanobacteriati</taxon>
        <taxon>Methanobacteriota</taxon>
        <taxon>Stenosarchaea group</taxon>
        <taxon>Halobacteria</taxon>
        <taxon>Halobacteriales</taxon>
        <taxon>Haloferacaceae</taxon>
        <taxon>Halobellus</taxon>
    </lineage>
</organism>
<feature type="region of interest" description="Disordered" evidence="1">
    <location>
        <begin position="1"/>
        <end position="23"/>
    </location>
</feature>
<dbReference type="RefSeq" id="WP_345780771.1">
    <property type="nucleotide sequence ID" value="NZ_JANHDI010000014.1"/>
</dbReference>
<gene>
    <name evidence="3" type="ORF">ACFSBX_10250</name>
</gene>
<name>A0ABD6CQ43_9EURY</name>
<dbReference type="SUPFAM" id="SSF46785">
    <property type="entry name" value="Winged helix' DNA-binding domain"/>
    <property type="match status" value="1"/>
</dbReference>
<dbReference type="Proteomes" id="UP001597085">
    <property type="component" value="Unassembled WGS sequence"/>
</dbReference>
<proteinExistence type="predicted"/>
<protein>
    <submittedName>
        <fullName evidence="3">PadR family transcriptional regulator</fullName>
    </submittedName>
</protein>
<reference evidence="3 4" key="1">
    <citation type="journal article" date="2019" name="Int. J. Syst. Evol. Microbiol.">
        <title>The Global Catalogue of Microorganisms (GCM) 10K type strain sequencing project: providing services to taxonomists for standard genome sequencing and annotation.</title>
        <authorList>
            <consortium name="The Broad Institute Genomics Platform"/>
            <consortium name="The Broad Institute Genome Sequencing Center for Infectious Disease"/>
            <person name="Wu L."/>
            <person name="Ma J."/>
        </authorList>
    </citation>
    <scope>NUCLEOTIDE SEQUENCE [LARGE SCALE GENOMIC DNA]</scope>
    <source>
        <strain evidence="3 4">CGMCC 1.12121</strain>
    </source>
</reference>
<dbReference type="EMBL" id="JBHUDK010000008">
    <property type="protein sequence ID" value="MFD1599336.1"/>
    <property type="molecule type" value="Genomic_DNA"/>
</dbReference>
<evidence type="ECO:0000313" key="4">
    <source>
        <dbReference type="Proteomes" id="UP001597085"/>
    </source>
</evidence>
<accession>A0ABD6CQ43</accession>
<feature type="domain" description="Transcription regulator PadR N-terminal" evidence="2">
    <location>
        <begin position="41"/>
        <end position="105"/>
    </location>
</feature>
<dbReference type="InterPro" id="IPR036390">
    <property type="entry name" value="WH_DNA-bd_sf"/>
</dbReference>
<evidence type="ECO:0000259" key="2">
    <source>
        <dbReference type="Pfam" id="PF03551"/>
    </source>
</evidence>
<evidence type="ECO:0000256" key="1">
    <source>
        <dbReference type="SAM" id="MobiDB-lite"/>
    </source>
</evidence>
<dbReference type="AlphaFoldDB" id="A0ABD6CQ43"/>
<dbReference type="InterPro" id="IPR036388">
    <property type="entry name" value="WH-like_DNA-bd_sf"/>
</dbReference>
<dbReference type="InterPro" id="IPR005149">
    <property type="entry name" value="Tscrpt_reg_PadR_N"/>
</dbReference>
<feature type="compositionally biased region" description="Polar residues" evidence="1">
    <location>
        <begin position="1"/>
        <end position="19"/>
    </location>
</feature>
<comment type="caution">
    <text evidence="3">The sequence shown here is derived from an EMBL/GenBank/DDBJ whole genome shotgun (WGS) entry which is preliminary data.</text>
</comment>
<dbReference type="Pfam" id="PF03551">
    <property type="entry name" value="PadR"/>
    <property type="match status" value="1"/>
</dbReference>
<evidence type="ECO:0000313" key="3">
    <source>
        <dbReference type="EMBL" id="MFD1599336.1"/>
    </source>
</evidence>
<sequence length="119" mass="13469">MSESANQGQNDCPQTQSNRYHNHGDIFADLPAFARDMLWAIARRGPSKGVALKNEIEAYYREPQNHGRVYPNLNRLVDDGLVEKEARDKRTNEYALTEHGEAVLEARRAWLAGDDEEGA</sequence>